<gene>
    <name evidence="11" type="ORF">Aple_039010</name>
</gene>
<keyword evidence="4 6" id="KW-0274">FAD</keyword>
<dbReference type="Pfam" id="PF02770">
    <property type="entry name" value="Acyl-CoA_dh_M"/>
    <property type="match status" value="1"/>
</dbReference>
<dbReference type="GO" id="GO:0050660">
    <property type="term" value="F:flavin adenine dinucleotide binding"/>
    <property type="evidence" value="ECO:0007669"/>
    <property type="project" value="InterPro"/>
</dbReference>
<dbReference type="InterPro" id="IPR009075">
    <property type="entry name" value="AcylCo_DH/oxidase_C"/>
</dbReference>
<name>A0A5M3XHK3_9ACTN</name>
<dbReference type="Gene3D" id="1.20.140.10">
    <property type="entry name" value="Butyryl-CoA Dehydrogenase, subunit A, domain 3"/>
    <property type="match status" value="1"/>
</dbReference>
<dbReference type="Proteomes" id="UP000377595">
    <property type="component" value="Unassembled WGS sequence"/>
</dbReference>
<dbReference type="OrthoDB" id="3778631at2"/>
<reference evidence="11 12" key="1">
    <citation type="submission" date="2019-10" db="EMBL/GenBank/DDBJ databases">
        <title>Whole genome shotgun sequence of Acrocarpospora pleiomorpha NBRC 16267.</title>
        <authorList>
            <person name="Ichikawa N."/>
            <person name="Kimura A."/>
            <person name="Kitahashi Y."/>
            <person name="Komaki H."/>
            <person name="Oguchi A."/>
        </authorList>
    </citation>
    <scope>NUCLEOTIDE SEQUENCE [LARGE SCALE GENOMIC DNA]</scope>
    <source>
        <strain evidence="11 12">NBRC 16267</strain>
    </source>
</reference>
<evidence type="ECO:0000256" key="3">
    <source>
        <dbReference type="ARBA" id="ARBA00022630"/>
    </source>
</evidence>
<keyword evidence="3 6" id="KW-0285">Flavoprotein</keyword>
<dbReference type="InterPro" id="IPR013786">
    <property type="entry name" value="AcylCoA_DH/ox_N"/>
</dbReference>
<protein>
    <submittedName>
        <fullName evidence="11">Acyl-CoA dehydrogenase</fullName>
    </submittedName>
</protein>
<evidence type="ECO:0000256" key="7">
    <source>
        <dbReference type="SAM" id="MobiDB-lite"/>
    </source>
</evidence>
<dbReference type="EMBL" id="BLAF01000020">
    <property type="protein sequence ID" value="GES21005.1"/>
    <property type="molecule type" value="Genomic_DNA"/>
</dbReference>
<proteinExistence type="inferred from homology"/>
<evidence type="ECO:0000256" key="5">
    <source>
        <dbReference type="ARBA" id="ARBA00023002"/>
    </source>
</evidence>
<dbReference type="PANTHER" id="PTHR43292:SF4">
    <property type="entry name" value="ACYL-COA DEHYDROGENASE FADE34"/>
    <property type="match status" value="1"/>
</dbReference>
<dbReference type="GO" id="GO:0005886">
    <property type="term" value="C:plasma membrane"/>
    <property type="evidence" value="ECO:0007669"/>
    <property type="project" value="TreeGrafter"/>
</dbReference>
<dbReference type="RefSeq" id="WP_155346017.1">
    <property type="nucleotide sequence ID" value="NZ_BAAAHM010000008.1"/>
</dbReference>
<dbReference type="AlphaFoldDB" id="A0A5M3XHK3"/>
<evidence type="ECO:0000259" key="10">
    <source>
        <dbReference type="Pfam" id="PF02771"/>
    </source>
</evidence>
<evidence type="ECO:0000313" key="12">
    <source>
        <dbReference type="Proteomes" id="UP000377595"/>
    </source>
</evidence>
<evidence type="ECO:0000259" key="8">
    <source>
        <dbReference type="Pfam" id="PF00441"/>
    </source>
</evidence>
<dbReference type="InterPro" id="IPR046373">
    <property type="entry name" value="Acyl-CoA_Oxase/DH_mid-dom_sf"/>
</dbReference>
<dbReference type="Pfam" id="PF02771">
    <property type="entry name" value="Acyl-CoA_dh_N"/>
    <property type="match status" value="1"/>
</dbReference>
<dbReference type="InterPro" id="IPR052161">
    <property type="entry name" value="Mycobact_Acyl-CoA_DH"/>
</dbReference>
<comment type="cofactor">
    <cofactor evidence="1 6">
        <name>FAD</name>
        <dbReference type="ChEBI" id="CHEBI:57692"/>
    </cofactor>
</comment>
<dbReference type="InterPro" id="IPR037069">
    <property type="entry name" value="AcylCoA_DH/ox_N_sf"/>
</dbReference>
<feature type="region of interest" description="Disordered" evidence="7">
    <location>
        <begin position="1"/>
        <end position="21"/>
    </location>
</feature>
<evidence type="ECO:0000256" key="4">
    <source>
        <dbReference type="ARBA" id="ARBA00022827"/>
    </source>
</evidence>
<dbReference type="PANTHER" id="PTHR43292">
    <property type="entry name" value="ACYL-COA DEHYDROGENASE"/>
    <property type="match status" value="1"/>
</dbReference>
<organism evidence="11 12">
    <name type="scientific">Acrocarpospora pleiomorpha</name>
    <dbReference type="NCBI Taxonomy" id="90975"/>
    <lineage>
        <taxon>Bacteria</taxon>
        <taxon>Bacillati</taxon>
        <taxon>Actinomycetota</taxon>
        <taxon>Actinomycetes</taxon>
        <taxon>Streptosporangiales</taxon>
        <taxon>Streptosporangiaceae</taxon>
        <taxon>Acrocarpospora</taxon>
    </lineage>
</organism>
<dbReference type="InterPro" id="IPR009100">
    <property type="entry name" value="AcylCoA_DH/oxidase_NM_dom_sf"/>
</dbReference>
<dbReference type="SUPFAM" id="SSF47203">
    <property type="entry name" value="Acyl-CoA dehydrogenase C-terminal domain-like"/>
    <property type="match status" value="1"/>
</dbReference>
<evidence type="ECO:0000259" key="9">
    <source>
        <dbReference type="Pfam" id="PF02770"/>
    </source>
</evidence>
<evidence type="ECO:0000256" key="6">
    <source>
        <dbReference type="RuleBase" id="RU362125"/>
    </source>
</evidence>
<feature type="domain" description="Acyl-CoA oxidase/dehydrogenase middle" evidence="9">
    <location>
        <begin position="135"/>
        <end position="226"/>
    </location>
</feature>
<dbReference type="InterPro" id="IPR036250">
    <property type="entry name" value="AcylCo_DH-like_C"/>
</dbReference>
<evidence type="ECO:0000256" key="1">
    <source>
        <dbReference type="ARBA" id="ARBA00001974"/>
    </source>
</evidence>
<dbReference type="GO" id="GO:0016627">
    <property type="term" value="F:oxidoreductase activity, acting on the CH-CH group of donors"/>
    <property type="evidence" value="ECO:0007669"/>
    <property type="project" value="InterPro"/>
</dbReference>
<evidence type="ECO:0000313" key="11">
    <source>
        <dbReference type="EMBL" id="GES21005.1"/>
    </source>
</evidence>
<dbReference type="InterPro" id="IPR006091">
    <property type="entry name" value="Acyl-CoA_Oxase/DH_mid-dom"/>
</dbReference>
<dbReference type="Gene3D" id="2.40.110.10">
    <property type="entry name" value="Butyryl-CoA Dehydrogenase, subunit A, domain 2"/>
    <property type="match status" value="1"/>
</dbReference>
<dbReference type="Gene3D" id="1.10.540.10">
    <property type="entry name" value="Acyl-CoA dehydrogenase/oxidase, N-terminal domain"/>
    <property type="match status" value="1"/>
</dbReference>
<keyword evidence="5 6" id="KW-0560">Oxidoreductase</keyword>
<accession>A0A5M3XHK3</accession>
<feature type="domain" description="Acyl-CoA dehydrogenase/oxidase C-terminal" evidence="8">
    <location>
        <begin position="239"/>
        <end position="391"/>
    </location>
</feature>
<evidence type="ECO:0000256" key="2">
    <source>
        <dbReference type="ARBA" id="ARBA00009347"/>
    </source>
</evidence>
<sequence length="399" mass="43212">MSLPERNGQGPGRPGHGPADLAEEVRTWCRSEDAAGWRERMSASNPAERAELQREWFLRLAGQGYAFPHWPAAWGGGRSRADQLTIARELIRAGAPRLDLHFVALYHAAATLITAGSDEQRTEYLPAIRAGQRWCQGFSEPGAGSDLASLRTRAERRGDHYVLNGHKTWSSGATQAEMCLLLARTGGPGRAGISYFLLDLSAPGVSVRPIRNASGHEEFADIFLTDVVIPVTALVGAENEGWRTANATLGEERGLTMLERSEEMVAGLRYLTLEVAALPPGERTAALETLGCYAERVESFRLLVARVLDASIDGTDTAAASILKLVYSELLQDMSKDGLALAGLAGHEGEHGRSGAWQTGHWFDDYLSSWEWTIGGGSNDVLRNVVGERILGLPRGGSR</sequence>
<keyword evidence="12" id="KW-1185">Reference proteome</keyword>
<feature type="domain" description="Acyl-CoA dehydrogenase/oxidase N-terminal" evidence="10">
    <location>
        <begin position="21"/>
        <end position="131"/>
    </location>
</feature>
<dbReference type="SUPFAM" id="SSF56645">
    <property type="entry name" value="Acyl-CoA dehydrogenase NM domain-like"/>
    <property type="match status" value="1"/>
</dbReference>
<comment type="caution">
    <text evidence="11">The sequence shown here is derived from an EMBL/GenBank/DDBJ whole genome shotgun (WGS) entry which is preliminary data.</text>
</comment>
<comment type="similarity">
    <text evidence="2 6">Belongs to the acyl-CoA dehydrogenase family.</text>
</comment>
<dbReference type="Pfam" id="PF00441">
    <property type="entry name" value="Acyl-CoA_dh_1"/>
    <property type="match status" value="1"/>
</dbReference>